<dbReference type="InterPro" id="IPR011992">
    <property type="entry name" value="EF-hand-dom_pair"/>
</dbReference>
<dbReference type="SUPFAM" id="SSF47473">
    <property type="entry name" value="EF-hand"/>
    <property type="match status" value="1"/>
</dbReference>
<dbReference type="STRING" id="8022.A0A060Z2X0"/>
<feature type="domain" description="Diacylglycerol kinase type I N-terminal" evidence="2">
    <location>
        <begin position="93"/>
        <end position="150"/>
    </location>
</feature>
<evidence type="ECO:0000313" key="3">
    <source>
        <dbReference type="EMBL" id="CDQ96084.1"/>
    </source>
</evidence>
<sequence length="260" mass="27652">SPSYSPRYDVTPCLLLSFPPPLPTVKQKQDVLNQVSHSPCWGSAWSVVSYLLSLGGVPSFCWPDPLLCTLLTTKVPDFFCLSLHPLQSSMCLQPIDYQGFQLFMATYLENDIPEELCQHLFTSFKSKTGGCSPEMPRAGVGLLEPRSIDAGISIQTEVACAPITGMNGKSILIAMGRPTPEPSTMMASCSGAISISPCSSRSSSQRSGMGPHAPGGSYRSPACTQVKPSTCSSSNTLTPTPAKSPASPRLSPGKHLVQVL</sequence>
<dbReference type="InterPro" id="IPR038199">
    <property type="entry name" value="DGK_typeI_N_sf"/>
</dbReference>
<proteinExistence type="predicted"/>
<evidence type="ECO:0000256" key="1">
    <source>
        <dbReference type="SAM" id="MobiDB-lite"/>
    </source>
</evidence>
<reference evidence="3" key="2">
    <citation type="submission" date="2014-03" db="EMBL/GenBank/DDBJ databases">
        <authorList>
            <person name="Genoscope - CEA"/>
        </authorList>
    </citation>
    <scope>NUCLEOTIDE SEQUENCE</scope>
</reference>
<feature type="compositionally biased region" description="Low complexity" evidence="1">
    <location>
        <begin position="197"/>
        <end position="208"/>
    </location>
</feature>
<name>A0A060Z2X0_ONCMY</name>
<evidence type="ECO:0000259" key="2">
    <source>
        <dbReference type="Pfam" id="PF14513"/>
    </source>
</evidence>
<gene>
    <name evidence="3" type="ORF">GSONMT00004418001</name>
</gene>
<dbReference type="PaxDb" id="8022-A0A060Z2X0"/>
<accession>A0A060Z2X0</accession>
<dbReference type="EMBL" id="FR924018">
    <property type="protein sequence ID" value="CDQ96084.1"/>
    <property type="molecule type" value="Genomic_DNA"/>
</dbReference>
<dbReference type="Gene3D" id="1.10.238.110">
    <property type="entry name" value="Diacylglycerol kinase alpha"/>
    <property type="match status" value="1"/>
</dbReference>
<feature type="compositionally biased region" description="Polar residues" evidence="1">
    <location>
        <begin position="222"/>
        <end position="241"/>
    </location>
</feature>
<feature type="region of interest" description="Disordered" evidence="1">
    <location>
        <begin position="197"/>
        <end position="260"/>
    </location>
</feature>
<organism evidence="3 4">
    <name type="scientific">Oncorhynchus mykiss</name>
    <name type="common">Rainbow trout</name>
    <name type="synonym">Salmo gairdneri</name>
    <dbReference type="NCBI Taxonomy" id="8022"/>
    <lineage>
        <taxon>Eukaryota</taxon>
        <taxon>Metazoa</taxon>
        <taxon>Chordata</taxon>
        <taxon>Craniata</taxon>
        <taxon>Vertebrata</taxon>
        <taxon>Euteleostomi</taxon>
        <taxon>Actinopterygii</taxon>
        <taxon>Neopterygii</taxon>
        <taxon>Teleostei</taxon>
        <taxon>Protacanthopterygii</taxon>
        <taxon>Salmoniformes</taxon>
        <taxon>Salmonidae</taxon>
        <taxon>Salmoninae</taxon>
        <taxon>Oncorhynchus</taxon>
    </lineage>
</organism>
<reference evidence="3" key="1">
    <citation type="journal article" date="2014" name="Nat. Commun.">
        <title>The rainbow trout genome provides novel insights into evolution after whole-genome duplication in vertebrates.</title>
        <authorList>
            <person name="Berthelot C."/>
            <person name="Brunet F."/>
            <person name="Chalopin D."/>
            <person name="Juanchich A."/>
            <person name="Bernard M."/>
            <person name="Noel B."/>
            <person name="Bento P."/>
            <person name="Da Silva C."/>
            <person name="Labadie K."/>
            <person name="Alberti A."/>
            <person name="Aury J.M."/>
            <person name="Louis A."/>
            <person name="Dehais P."/>
            <person name="Bardou P."/>
            <person name="Montfort J."/>
            <person name="Klopp C."/>
            <person name="Cabau C."/>
            <person name="Gaspin C."/>
            <person name="Thorgaard G.H."/>
            <person name="Boussaha M."/>
            <person name="Quillet E."/>
            <person name="Guyomard R."/>
            <person name="Galiana D."/>
            <person name="Bobe J."/>
            <person name="Volff J.N."/>
            <person name="Genet C."/>
            <person name="Wincker P."/>
            <person name="Jaillon O."/>
            <person name="Roest Crollius H."/>
            <person name="Guiguen Y."/>
        </authorList>
    </citation>
    <scope>NUCLEOTIDE SEQUENCE [LARGE SCALE GENOMIC DNA]</scope>
</reference>
<dbReference type="AlphaFoldDB" id="A0A060Z2X0"/>
<evidence type="ECO:0000313" key="4">
    <source>
        <dbReference type="Proteomes" id="UP000193380"/>
    </source>
</evidence>
<dbReference type="InterPro" id="IPR029477">
    <property type="entry name" value="DAG_kinase_typeI_N"/>
</dbReference>
<protein>
    <recommendedName>
        <fullName evidence="2">Diacylglycerol kinase type I N-terminal domain-containing protein</fullName>
    </recommendedName>
</protein>
<dbReference type="Proteomes" id="UP000193380">
    <property type="component" value="Unassembled WGS sequence"/>
</dbReference>
<feature type="non-terminal residue" evidence="3">
    <location>
        <position position="1"/>
    </location>
</feature>
<dbReference type="Pfam" id="PF14513">
    <property type="entry name" value="DAG_kinase_N"/>
    <property type="match status" value="1"/>
</dbReference>